<evidence type="ECO:0000259" key="1">
    <source>
        <dbReference type="Pfam" id="PF04149"/>
    </source>
</evidence>
<dbReference type="InterPro" id="IPR007278">
    <property type="entry name" value="DUF397"/>
</dbReference>
<reference evidence="2 3" key="1">
    <citation type="submission" date="2019-11" db="EMBL/GenBank/DDBJ databases">
        <title>Nocardia sp. nov. CT2-14 isolated from soil.</title>
        <authorList>
            <person name="Kanchanasin P."/>
            <person name="Tanasupawat S."/>
            <person name="Yuki M."/>
            <person name="Kudo T."/>
        </authorList>
    </citation>
    <scope>NUCLEOTIDE SEQUENCE [LARGE SCALE GENOMIC DNA]</scope>
    <source>
        <strain evidence="2 3">CT2-14</strain>
    </source>
</reference>
<gene>
    <name evidence="2" type="ORF">GLP40_02095</name>
</gene>
<dbReference type="EMBL" id="WMBB01000001">
    <property type="protein sequence ID" value="MTE11581.1"/>
    <property type="molecule type" value="Genomic_DNA"/>
</dbReference>
<evidence type="ECO:0000313" key="2">
    <source>
        <dbReference type="EMBL" id="MTE11581.1"/>
    </source>
</evidence>
<dbReference type="RefSeq" id="WP_328289629.1">
    <property type="nucleotide sequence ID" value="NZ_WMBB01000001.1"/>
</dbReference>
<comment type="caution">
    <text evidence="2">The sequence shown here is derived from an EMBL/GenBank/DDBJ whole genome shotgun (WGS) entry which is preliminary data.</text>
</comment>
<dbReference type="Pfam" id="PF04149">
    <property type="entry name" value="DUF397"/>
    <property type="match status" value="1"/>
</dbReference>
<protein>
    <submittedName>
        <fullName evidence="2">DUF397 domain-containing protein</fullName>
    </submittedName>
</protein>
<dbReference type="Proteomes" id="UP000432464">
    <property type="component" value="Unassembled WGS sequence"/>
</dbReference>
<dbReference type="AlphaFoldDB" id="A0A6I3KQI2"/>
<keyword evidence="3" id="KW-1185">Reference proteome</keyword>
<feature type="domain" description="DUF397" evidence="1">
    <location>
        <begin position="7"/>
        <end position="37"/>
    </location>
</feature>
<organism evidence="2 3">
    <name type="scientific">Nocardia aurantiaca</name>
    <dbReference type="NCBI Taxonomy" id="2675850"/>
    <lineage>
        <taxon>Bacteria</taxon>
        <taxon>Bacillati</taxon>
        <taxon>Actinomycetota</taxon>
        <taxon>Actinomycetes</taxon>
        <taxon>Mycobacteriales</taxon>
        <taxon>Nocardiaceae</taxon>
        <taxon>Nocardia</taxon>
    </lineage>
</organism>
<proteinExistence type="predicted"/>
<sequence>MAFLGSVEIGVRDSKNPDGPAHVFTPGAWDPFVAGVRDGEFDRP</sequence>
<evidence type="ECO:0000313" key="3">
    <source>
        <dbReference type="Proteomes" id="UP000432464"/>
    </source>
</evidence>
<accession>A0A6I3KQI2</accession>
<name>A0A6I3KQI2_9NOCA</name>